<comment type="caution">
    <text evidence="3">The sequence shown here is derived from an EMBL/GenBank/DDBJ whole genome shotgun (WGS) entry which is preliminary data.</text>
</comment>
<dbReference type="InterPro" id="IPR036812">
    <property type="entry name" value="NAD(P)_OxRdtase_dom_sf"/>
</dbReference>
<evidence type="ECO:0000313" key="3">
    <source>
        <dbReference type="EMBL" id="MBB2183423.1"/>
    </source>
</evidence>
<keyword evidence="1" id="KW-0560">Oxidoreductase</keyword>
<dbReference type="GO" id="GO:0016491">
    <property type="term" value="F:oxidoreductase activity"/>
    <property type="evidence" value="ECO:0007669"/>
    <property type="project" value="UniProtKB-KW"/>
</dbReference>
<dbReference type="Gene3D" id="3.20.20.100">
    <property type="entry name" value="NADP-dependent oxidoreductase domain"/>
    <property type="match status" value="1"/>
</dbReference>
<organism evidence="3 4">
    <name type="scientific">Variimorphobacter saccharofermentans</name>
    <dbReference type="NCBI Taxonomy" id="2755051"/>
    <lineage>
        <taxon>Bacteria</taxon>
        <taxon>Bacillati</taxon>
        <taxon>Bacillota</taxon>
        <taxon>Clostridia</taxon>
        <taxon>Lachnospirales</taxon>
        <taxon>Lachnospiraceae</taxon>
        <taxon>Variimorphobacter</taxon>
    </lineage>
</organism>
<dbReference type="PANTHER" id="PTHR43364:SF4">
    <property type="entry name" value="NAD(P)-LINKED OXIDOREDUCTASE SUPERFAMILY PROTEIN"/>
    <property type="match status" value="1"/>
</dbReference>
<gene>
    <name evidence="3" type="ORF">H0486_11085</name>
</gene>
<dbReference type="EMBL" id="JACEGA010000001">
    <property type="protein sequence ID" value="MBB2183423.1"/>
    <property type="molecule type" value="Genomic_DNA"/>
</dbReference>
<name>A0A839K0H0_9FIRM</name>
<dbReference type="Proteomes" id="UP000574276">
    <property type="component" value="Unassembled WGS sequence"/>
</dbReference>
<feature type="domain" description="NADP-dependent oxidoreductase" evidence="2">
    <location>
        <begin position="17"/>
        <end position="331"/>
    </location>
</feature>
<dbReference type="Pfam" id="PF00248">
    <property type="entry name" value="Aldo_ket_red"/>
    <property type="match status" value="1"/>
</dbReference>
<evidence type="ECO:0000259" key="2">
    <source>
        <dbReference type="Pfam" id="PF00248"/>
    </source>
</evidence>
<dbReference type="InterPro" id="IPR023210">
    <property type="entry name" value="NADP_OxRdtase_dom"/>
</dbReference>
<dbReference type="AlphaFoldDB" id="A0A839K0H0"/>
<protein>
    <submittedName>
        <fullName evidence="3">Aldo/keto reductase</fullName>
    </submittedName>
</protein>
<dbReference type="RefSeq" id="WP_228353080.1">
    <property type="nucleotide sequence ID" value="NZ_JACEGA010000001.1"/>
</dbReference>
<keyword evidence="4" id="KW-1185">Reference proteome</keyword>
<dbReference type="SUPFAM" id="SSF51430">
    <property type="entry name" value="NAD(P)-linked oxidoreductase"/>
    <property type="match status" value="1"/>
</dbReference>
<reference evidence="3 4" key="1">
    <citation type="submission" date="2020-07" db="EMBL/GenBank/DDBJ databases">
        <title>Characterization and genome sequencing of isolate MD1, a novel member within the family Lachnospiraceae.</title>
        <authorList>
            <person name="Rettenmaier R."/>
            <person name="Di Bello L."/>
            <person name="Zinser C."/>
            <person name="Scheitz K."/>
            <person name="Liebl W."/>
            <person name="Zverlov V."/>
        </authorList>
    </citation>
    <scope>NUCLEOTIDE SEQUENCE [LARGE SCALE GENOMIC DNA]</scope>
    <source>
        <strain evidence="3 4">MD1</strain>
    </source>
</reference>
<dbReference type="PANTHER" id="PTHR43364">
    <property type="entry name" value="NADH-SPECIFIC METHYLGLYOXAL REDUCTASE-RELATED"/>
    <property type="match status" value="1"/>
</dbReference>
<accession>A0A839K0H0</accession>
<sequence length="335" mass="38765">MKYVNLGSTKEKVSEFCFGAMMLGTAMDKSSSFKALDHFYDEMGGNFIDTANCYAWWLGTGEFIGDESENVLGEWMKARKNRDKLFIATKVGARLKDPYHIRNSKGEVYWDRVKDEYEGLTKEVILREIDNSLLRLKTDYIDLYYTHVYDKNTPIDETMDTLNTLIKAGKIRYLGASNLSANQLRNANQVSEAHNLQKYSVLQAEYSYIHPKEGTNADSETHAGKEMFDYVASEGMAFCAYSPLLKGIYTNREKRNQYYNWHLYNSEEARRRLDLIENISQKLNITGNQLVLAWMLRHNPQIIPILGFSKMEQYFENIQACNINIPEEYLTLLNA</sequence>
<evidence type="ECO:0000256" key="1">
    <source>
        <dbReference type="ARBA" id="ARBA00023002"/>
    </source>
</evidence>
<evidence type="ECO:0000313" key="4">
    <source>
        <dbReference type="Proteomes" id="UP000574276"/>
    </source>
</evidence>
<proteinExistence type="predicted"/>
<dbReference type="InterPro" id="IPR050523">
    <property type="entry name" value="AKR_Detox_Biosynth"/>
</dbReference>